<comment type="similarity">
    <text evidence="3 14">Belongs to the class I-like SAM-binding methyltransferase superfamily. RsmB/NOP family.</text>
</comment>
<dbReference type="PRINTS" id="PR02008">
    <property type="entry name" value="RCMTFAMILY"/>
</dbReference>
<evidence type="ECO:0000256" key="11">
    <source>
        <dbReference type="ARBA" id="ARBA00030399"/>
    </source>
</evidence>
<dbReference type="Gene3D" id="1.10.287.730">
    <property type="entry name" value="Helix hairpin bin"/>
    <property type="match status" value="1"/>
</dbReference>
<dbReference type="InterPro" id="IPR006027">
    <property type="entry name" value="NusB_RsmB_TIM44"/>
</dbReference>
<dbReference type="Proteomes" id="UP001180487">
    <property type="component" value="Unassembled WGS sequence"/>
</dbReference>
<evidence type="ECO:0000256" key="12">
    <source>
        <dbReference type="ARBA" id="ARBA00031088"/>
    </source>
</evidence>
<dbReference type="GO" id="GO:0008168">
    <property type="term" value="F:methyltransferase activity"/>
    <property type="evidence" value="ECO:0007669"/>
    <property type="project" value="UniProtKB-KW"/>
</dbReference>
<feature type="binding site" evidence="14">
    <location>
        <begin position="264"/>
        <end position="270"/>
    </location>
    <ligand>
        <name>S-adenosyl-L-methionine</name>
        <dbReference type="ChEBI" id="CHEBI:59789"/>
    </ligand>
</feature>
<dbReference type="InterPro" id="IPR054728">
    <property type="entry name" value="RsmB-like_ferredoxin"/>
</dbReference>
<dbReference type="Pfam" id="PF01189">
    <property type="entry name" value="Methyltr_RsmB-F"/>
    <property type="match status" value="1"/>
</dbReference>
<dbReference type="EMBL" id="JAVDXT010000010">
    <property type="protein sequence ID" value="MDR7380459.1"/>
    <property type="molecule type" value="Genomic_DNA"/>
</dbReference>
<dbReference type="Gene3D" id="3.30.70.1170">
    <property type="entry name" value="Sun protein, domain 3"/>
    <property type="match status" value="1"/>
</dbReference>
<evidence type="ECO:0000313" key="16">
    <source>
        <dbReference type="EMBL" id="MDR7380459.1"/>
    </source>
</evidence>
<proteinExistence type="inferred from homology"/>
<dbReference type="PROSITE" id="PS01153">
    <property type="entry name" value="NOL1_NOP2_SUN"/>
    <property type="match status" value="1"/>
</dbReference>
<keyword evidence="5" id="KW-0963">Cytoplasm</keyword>
<name>A0ABU2CGJ0_9BURK</name>
<dbReference type="PROSITE" id="PS51686">
    <property type="entry name" value="SAM_MT_RSMB_NOP"/>
    <property type="match status" value="1"/>
</dbReference>
<feature type="active site" description="Nucleophile" evidence="14">
    <location>
        <position position="384"/>
    </location>
</feature>
<feature type="binding site" evidence="14">
    <location>
        <position position="312"/>
    </location>
    <ligand>
        <name>S-adenosyl-L-methionine</name>
        <dbReference type="ChEBI" id="CHEBI:59789"/>
    </ligand>
</feature>
<keyword evidence="7 14" id="KW-0489">Methyltransferase</keyword>
<dbReference type="NCBIfam" id="TIGR00563">
    <property type="entry name" value="rsmB"/>
    <property type="match status" value="1"/>
</dbReference>
<dbReference type="Pfam" id="PF22458">
    <property type="entry name" value="RsmF-B_ferredox"/>
    <property type="match status" value="1"/>
</dbReference>
<evidence type="ECO:0000256" key="6">
    <source>
        <dbReference type="ARBA" id="ARBA00022552"/>
    </source>
</evidence>
<sequence length="446" mass="48947">MTRPDAPPHSPAQIPLWRQLQAAAEVLHAVRNGASATPALAAVDSPLRPGVQALVFHTLRNLGRAEALRVQLAKRPPPPPADALLCTALALVWDEAAAPYAVFTLVDQAVEAANRGPARAQASFINACLRRFLRERDALVSATDRDPVAVWNHPRWWIQRLKQEQPQRWQEILQANNQHAPMTLRVNAQKSTPAQSLSALAAINIEAFLVGDSGIALAQPRPVHDIPGFSEGAISVQDAAAQLAAPLLLQGLDRTQPLRILDACAAPGGKTAHLLELVQAELTALDIDATRCERIQQNLQRQGLQAKLVVADANQPDTWWDGQLFDAILLDAPCTASGIVRRHPDVRWLRRETDIAQLAVLQASLLQRLWPLLRPGGRLLYCTCSVFRAEGQDQIETFLAHHTEAHLHDSPGHLMPRTWASVAGVPDNRICDNDGFFYALLEKRVL</sequence>
<dbReference type="Gene3D" id="3.40.50.150">
    <property type="entry name" value="Vaccinia Virus protein VP39"/>
    <property type="match status" value="1"/>
</dbReference>
<evidence type="ECO:0000256" key="5">
    <source>
        <dbReference type="ARBA" id="ARBA00022490"/>
    </source>
</evidence>
<dbReference type="InterPro" id="IPR023267">
    <property type="entry name" value="RCMT"/>
</dbReference>
<dbReference type="InterPro" id="IPR035926">
    <property type="entry name" value="NusB-like_sf"/>
</dbReference>
<evidence type="ECO:0000313" key="17">
    <source>
        <dbReference type="Proteomes" id="UP001180487"/>
    </source>
</evidence>
<evidence type="ECO:0000256" key="8">
    <source>
        <dbReference type="ARBA" id="ARBA00022679"/>
    </source>
</evidence>
<dbReference type="SUPFAM" id="SSF53335">
    <property type="entry name" value="S-adenosyl-L-methionine-dependent methyltransferases"/>
    <property type="match status" value="1"/>
</dbReference>
<dbReference type="PANTHER" id="PTHR22807">
    <property type="entry name" value="NOP2 YEAST -RELATED NOL1/NOP2/FMU SUN DOMAIN-CONTAINING"/>
    <property type="match status" value="1"/>
</dbReference>
<dbReference type="InterPro" id="IPR004573">
    <property type="entry name" value="rRNA_ssu_MeTfrase_B"/>
</dbReference>
<keyword evidence="6" id="KW-0698">rRNA processing</keyword>
<dbReference type="NCBIfam" id="NF008149">
    <property type="entry name" value="PRK10901.1"/>
    <property type="match status" value="1"/>
</dbReference>
<evidence type="ECO:0000259" key="15">
    <source>
        <dbReference type="PROSITE" id="PS51686"/>
    </source>
</evidence>
<dbReference type="InterPro" id="IPR001678">
    <property type="entry name" value="MeTrfase_RsmB-F_NOP2_dom"/>
</dbReference>
<evidence type="ECO:0000256" key="3">
    <source>
        <dbReference type="ARBA" id="ARBA00007494"/>
    </source>
</evidence>
<evidence type="ECO:0000256" key="13">
    <source>
        <dbReference type="ARBA" id="ARBA00047283"/>
    </source>
</evidence>
<comment type="function">
    <text evidence="1">Specifically methylates the cytosine at position 967 (m5C967) of 16S rRNA.</text>
</comment>
<dbReference type="SUPFAM" id="SSF48013">
    <property type="entry name" value="NusB-like"/>
    <property type="match status" value="1"/>
</dbReference>
<feature type="domain" description="SAM-dependent MTase RsmB/NOP-type" evidence="15">
    <location>
        <begin position="172"/>
        <end position="444"/>
    </location>
</feature>
<feature type="binding site" evidence="14">
    <location>
        <position position="331"/>
    </location>
    <ligand>
        <name>S-adenosyl-L-methionine</name>
        <dbReference type="ChEBI" id="CHEBI:59789"/>
    </ligand>
</feature>
<dbReference type="InterPro" id="IPR049560">
    <property type="entry name" value="MeTrfase_RsmB-F_NOP2_cat"/>
</dbReference>
<feature type="binding site" evidence="14">
    <location>
        <position position="286"/>
    </location>
    <ligand>
        <name>S-adenosyl-L-methionine</name>
        <dbReference type="ChEBI" id="CHEBI:59789"/>
    </ligand>
</feature>
<dbReference type="InterPro" id="IPR018314">
    <property type="entry name" value="RsmB/NOL1/NOP2-like_CS"/>
</dbReference>
<dbReference type="PANTHER" id="PTHR22807:SF61">
    <property type="entry name" value="NOL1_NOP2_SUN FAMILY PROTEIN _ ANTITERMINATION NUSB DOMAIN-CONTAINING PROTEIN"/>
    <property type="match status" value="1"/>
</dbReference>
<protein>
    <recommendedName>
        <fullName evidence="4">16S rRNA (cytosine(967)-C(5))-methyltransferase</fullName>
        <ecNumber evidence="4">2.1.1.176</ecNumber>
    </recommendedName>
    <alternativeName>
        <fullName evidence="11">16S rRNA m5C967 methyltransferase</fullName>
    </alternativeName>
    <alternativeName>
        <fullName evidence="12">rRNA (cytosine-C(5)-)-methyltransferase RsmB</fullName>
    </alternativeName>
</protein>
<dbReference type="Pfam" id="PF01029">
    <property type="entry name" value="NusB"/>
    <property type="match status" value="1"/>
</dbReference>
<dbReference type="Gene3D" id="1.10.940.10">
    <property type="entry name" value="NusB-like"/>
    <property type="match status" value="1"/>
</dbReference>
<evidence type="ECO:0000256" key="9">
    <source>
        <dbReference type="ARBA" id="ARBA00022691"/>
    </source>
</evidence>
<accession>A0ABU2CGJ0</accession>
<comment type="catalytic activity">
    <reaction evidence="13">
        <text>cytidine(967) in 16S rRNA + S-adenosyl-L-methionine = 5-methylcytidine(967) in 16S rRNA + S-adenosyl-L-homocysteine + H(+)</text>
        <dbReference type="Rhea" id="RHEA:42748"/>
        <dbReference type="Rhea" id="RHEA-COMP:10219"/>
        <dbReference type="Rhea" id="RHEA-COMP:10220"/>
        <dbReference type="ChEBI" id="CHEBI:15378"/>
        <dbReference type="ChEBI" id="CHEBI:57856"/>
        <dbReference type="ChEBI" id="CHEBI:59789"/>
        <dbReference type="ChEBI" id="CHEBI:74483"/>
        <dbReference type="ChEBI" id="CHEBI:82748"/>
        <dbReference type="EC" id="2.1.1.176"/>
    </reaction>
</comment>
<dbReference type="EC" id="2.1.1.176" evidence="4"/>
<evidence type="ECO:0000256" key="1">
    <source>
        <dbReference type="ARBA" id="ARBA00002724"/>
    </source>
</evidence>
<keyword evidence="8 14" id="KW-0808">Transferase</keyword>
<gene>
    <name evidence="16" type="ORF">J2X19_005166</name>
</gene>
<organism evidence="16 17">
    <name type="scientific">Rhodoferax ferrireducens</name>
    <dbReference type="NCBI Taxonomy" id="192843"/>
    <lineage>
        <taxon>Bacteria</taxon>
        <taxon>Pseudomonadati</taxon>
        <taxon>Pseudomonadota</taxon>
        <taxon>Betaproteobacteria</taxon>
        <taxon>Burkholderiales</taxon>
        <taxon>Comamonadaceae</taxon>
        <taxon>Rhodoferax</taxon>
    </lineage>
</organism>
<evidence type="ECO:0000256" key="14">
    <source>
        <dbReference type="PROSITE-ProRule" id="PRU01023"/>
    </source>
</evidence>
<evidence type="ECO:0000256" key="2">
    <source>
        <dbReference type="ARBA" id="ARBA00004496"/>
    </source>
</evidence>
<evidence type="ECO:0000256" key="10">
    <source>
        <dbReference type="ARBA" id="ARBA00022884"/>
    </source>
</evidence>
<comment type="subcellular location">
    <subcellularLocation>
        <location evidence="2">Cytoplasm</location>
    </subcellularLocation>
</comment>
<dbReference type="RefSeq" id="WP_310377291.1">
    <property type="nucleotide sequence ID" value="NZ_JAVDXT010000010.1"/>
</dbReference>
<reference evidence="16 17" key="1">
    <citation type="submission" date="2023-07" db="EMBL/GenBank/DDBJ databases">
        <title>Sorghum-associated microbial communities from plants grown in Nebraska, USA.</title>
        <authorList>
            <person name="Schachtman D."/>
        </authorList>
    </citation>
    <scope>NUCLEOTIDE SEQUENCE [LARGE SCALE GENOMIC DNA]</scope>
    <source>
        <strain evidence="16 17">BE313</strain>
    </source>
</reference>
<keyword evidence="10 14" id="KW-0694">RNA-binding</keyword>
<comment type="caution">
    <text evidence="16">The sequence shown here is derived from an EMBL/GenBank/DDBJ whole genome shotgun (WGS) entry which is preliminary data.</text>
</comment>
<evidence type="ECO:0000256" key="7">
    <source>
        <dbReference type="ARBA" id="ARBA00022603"/>
    </source>
</evidence>
<evidence type="ECO:0000256" key="4">
    <source>
        <dbReference type="ARBA" id="ARBA00012140"/>
    </source>
</evidence>
<keyword evidence="17" id="KW-1185">Reference proteome</keyword>
<keyword evidence="9 14" id="KW-0949">S-adenosyl-L-methionine</keyword>
<dbReference type="GO" id="GO:0032259">
    <property type="term" value="P:methylation"/>
    <property type="evidence" value="ECO:0007669"/>
    <property type="project" value="UniProtKB-KW"/>
</dbReference>
<dbReference type="CDD" id="cd02440">
    <property type="entry name" value="AdoMet_MTases"/>
    <property type="match status" value="1"/>
</dbReference>
<dbReference type="InterPro" id="IPR029063">
    <property type="entry name" value="SAM-dependent_MTases_sf"/>
</dbReference>